<gene>
    <name evidence="7" type="ORF">GSLYS_00004011001</name>
</gene>
<feature type="transmembrane region" description="Helical" evidence="5">
    <location>
        <begin position="162"/>
        <end position="188"/>
    </location>
</feature>
<dbReference type="Pfam" id="PF10324">
    <property type="entry name" value="7TM_GPCR_Srw"/>
    <property type="match status" value="1"/>
</dbReference>
<keyword evidence="3 5" id="KW-1133">Transmembrane helix</keyword>
<name>A0AAV2HCJ8_LYMST</name>
<evidence type="ECO:0000256" key="1">
    <source>
        <dbReference type="ARBA" id="ARBA00004370"/>
    </source>
</evidence>
<evidence type="ECO:0000256" key="4">
    <source>
        <dbReference type="ARBA" id="ARBA00023136"/>
    </source>
</evidence>
<feature type="non-terminal residue" evidence="7">
    <location>
        <position position="287"/>
    </location>
</feature>
<sequence length="287" mass="32624">LCLFGIVGNTINILVFVKQGLRQSVNSSFFAMSISDLLGLVFQVWHNFCLNPYVDQLDAPIDFLDVQYLTAGWPNSVLVRITGWITVYVTAERCLSIAVPLKIKQIVTPRRTAAILVFIYVINIASLLPLYFSAYFSWNFYPAQNRTKFGISFRSNKLEIEYLIFTFQASLAIIAFACVIIFTTVLVVKLKKKSKWRRSTTFDREQSDTMSSRERKTINMVVVVATVLIVCYTPAVTCSITTSLTSDFGITGKQSNLFHMAWSFGFLFHSINSSISILLYYRMSSKY</sequence>
<evidence type="ECO:0000313" key="8">
    <source>
        <dbReference type="Proteomes" id="UP001497497"/>
    </source>
</evidence>
<comment type="subcellular location">
    <subcellularLocation>
        <location evidence="1">Membrane</location>
    </subcellularLocation>
</comment>
<feature type="transmembrane region" description="Helical" evidence="5">
    <location>
        <begin position="112"/>
        <end position="132"/>
    </location>
</feature>
<proteinExistence type="predicted"/>
<feature type="transmembrane region" description="Helical" evidence="5">
    <location>
        <begin position="262"/>
        <end position="281"/>
    </location>
</feature>
<feature type="non-terminal residue" evidence="7">
    <location>
        <position position="1"/>
    </location>
</feature>
<dbReference type="Gene3D" id="1.20.1070.10">
    <property type="entry name" value="Rhodopsin 7-helix transmembrane proteins"/>
    <property type="match status" value="1"/>
</dbReference>
<dbReference type="GO" id="GO:0008528">
    <property type="term" value="F:G protein-coupled peptide receptor activity"/>
    <property type="evidence" value="ECO:0007669"/>
    <property type="project" value="InterPro"/>
</dbReference>
<evidence type="ECO:0000313" key="7">
    <source>
        <dbReference type="EMBL" id="CAL1529878.1"/>
    </source>
</evidence>
<dbReference type="Proteomes" id="UP001497497">
    <property type="component" value="Unassembled WGS sequence"/>
</dbReference>
<dbReference type="InterPro" id="IPR017452">
    <property type="entry name" value="GPCR_Rhodpsn_7TM"/>
</dbReference>
<dbReference type="SUPFAM" id="SSF81321">
    <property type="entry name" value="Family A G protein-coupled receptor-like"/>
    <property type="match status" value="1"/>
</dbReference>
<evidence type="ECO:0000259" key="6">
    <source>
        <dbReference type="PROSITE" id="PS50262"/>
    </source>
</evidence>
<dbReference type="PANTHER" id="PTHR46641">
    <property type="entry name" value="FMRFAMIDE RECEPTOR-RELATED"/>
    <property type="match status" value="1"/>
</dbReference>
<feature type="domain" description="G-protein coupled receptors family 1 profile" evidence="6">
    <location>
        <begin position="8"/>
        <end position="280"/>
    </location>
</feature>
<dbReference type="GO" id="GO:0016020">
    <property type="term" value="C:membrane"/>
    <property type="evidence" value="ECO:0007669"/>
    <property type="project" value="UniProtKB-SubCell"/>
</dbReference>
<keyword evidence="4 5" id="KW-0472">Membrane</keyword>
<dbReference type="AlphaFoldDB" id="A0AAV2HCJ8"/>
<dbReference type="EMBL" id="CAXITT010000057">
    <property type="protein sequence ID" value="CAL1529878.1"/>
    <property type="molecule type" value="Genomic_DNA"/>
</dbReference>
<dbReference type="InterPro" id="IPR052954">
    <property type="entry name" value="GPCR-Ligand_Int"/>
</dbReference>
<dbReference type="PANTHER" id="PTHR46641:SF2">
    <property type="entry name" value="FMRFAMIDE RECEPTOR"/>
    <property type="match status" value="1"/>
</dbReference>
<keyword evidence="8" id="KW-1185">Reference proteome</keyword>
<keyword evidence="2 5" id="KW-0812">Transmembrane</keyword>
<evidence type="ECO:0000256" key="2">
    <source>
        <dbReference type="ARBA" id="ARBA00022692"/>
    </source>
</evidence>
<dbReference type="InterPro" id="IPR019427">
    <property type="entry name" value="7TM_GPCR_serpentine_rcpt_Srw"/>
</dbReference>
<comment type="caution">
    <text evidence="7">The sequence shown here is derived from an EMBL/GenBank/DDBJ whole genome shotgun (WGS) entry which is preliminary data.</text>
</comment>
<protein>
    <recommendedName>
        <fullName evidence="6">G-protein coupled receptors family 1 profile domain-containing protein</fullName>
    </recommendedName>
</protein>
<feature type="transmembrane region" description="Helical" evidence="5">
    <location>
        <begin position="220"/>
        <end position="242"/>
    </location>
</feature>
<evidence type="ECO:0000256" key="3">
    <source>
        <dbReference type="ARBA" id="ARBA00022989"/>
    </source>
</evidence>
<organism evidence="7 8">
    <name type="scientific">Lymnaea stagnalis</name>
    <name type="common">Great pond snail</name>
    <name type="synonym">Helix stagnalis</name>
    <dbReference type="NCBI Taxonomy" id="6523"/>
    <lineage>
        <taxon>Eukaryota</taxon>
        <taxon>Metazoa</taxon>
        <taxon>Spiralia</taxon>
        <taxon>Lophotrochozoa</taxon>
        <taxon>Mollusca</taxon>
        <taxon>Gastropoda</taxon>
        <taxon>Heterobranchia</taxon>
        <taxon>Euthyneura</taxon>
        <taxon>Panpulmonata</taxon>
        <taxon>Hygrophila</taxon>
        <taxon>Lymnaeoidea</taxon>
        <taxon>Lymnaeidae</taxon>
        <taxon>Lymnaea</taxon>
    </lineage>
</organism>
<reference evidence="7 8" key="1">
    <citation type="submission" date="2024-04" db="EMBL/GenBank/DDBJ databases">
        <authorList>
            <consortium name="Genoscope - CEA"/>
            <person name="William W."/>
        </authorList>
    </citation>
    <scope>NUCLEOTIDE SEQUENCE [LARGE SCALE GENOMIC DNA]</scope>
</reference>
<evidence type="ECO:0000256" key="5">
    <source>
        <dbReference type="SAM" id="Phobius"/>
    </source>
</evidence>
<dbReference type="PROSITE" id="PS50262">
    <property type="entry name" value="G_PROTEIN_RECEP_F1_2"/>
    <property type="match status" value="1"/>
</dbReference>
<accession>A0AAV2HCJ8</accession>